<evidence type="ECO:0000313" key="11">
    <source>
        <dbReference type="Proteomes" id="UP000652219"/>
    </source>
</evidence>
<evidence type="ECO:0000259" key="8">
    <source>
        <dbReference type="PROSITE" id="PS51212"/>
    </source>
</evidence>
<evidence type="ECO:0000256" key="4">
    <source>
        <dbReference type="ARBA" id="ARBA00022989"/>
    </source>
</evidence>
<feature type="domain" description="WSC" evidence="8">
    <location>
        <begin position="242"/>
        <end position="352"/>
    </location>
</feature>
<evidence type="ECO:0000256" key="5">
    <source>
        <dbReference type="ARBA" id="ARBA00023136"/>
    </source>
</evidence>
<keyword evidence="2" id="KW-0812">Transmembrane</keyword>
<dbReference type="PANTHER" id="PTHR24269">
    <property type="entry name" value="KREMEN PROTEIN"/>
    <property type="match status" value="1"/>
</dbReference>
<dbReference type="Proteomes" id="UP000652219">
    <property type="component" value="Unassembled WGS sequence"/>
</dbReference>
<keyword evidence="6" id="KW-0325">Glycoprotein</keyword>
<dbReference type="AlphaFoldDB" id="A0A8H6MMG4"/>
<proteinExistence type="predicted"/>
<dbReference type="SUPFAM" id="SSF54106">
    <property type="entry name" value="LysM domain"/>
    <property type="match status" value="1"/>
</dbReference>
<evidence type="ECO:0000256" key="7">
    <source>
        <dbReference type="SAM" id="MobiDB-lite"/>
    </source>
</evidence>
<comment type="subcellular location">
    <subcellularLocation>
        <location evidence="1">Membrane</location>
        <topology evidence="1">Single-pass membrane protein</topology>
    </subcellularLocation>
</comment>
<sequence length="355" mass="37392">FGLIDLNGRQRCTTQSGDTCNSIAPAKGVSSADIFLGNPDIYDCTALEPGLRLCIPLQCKTYLLRGDDDCLSASINAGVADITLYNTWINSLYNNLHSTNTTLGSVLYTSPADGDFVPGPATNTSSFPGSKQTGYGSTLKSPPEGATVAPSTTLDCGGWHVPLPHAMTVQSCARFCRDGGYPFLGLQNSDTCLCGDKVAFNSYEDADAECSMPCTDQPSQVCGGTNAASLFSLGDIRGLVFDYRYLGSFADKNGSSALVDQVLHGTSNTGMSVEACEAFCVMGDNPYGYQFYFFGLGFGNACYCGDTISKTVETQLENEKPLLSGSDCSATCTGDSFDTCGGQDIMQLYGIVGPS</sequence>
<dbReference type="CDD" id="cd00118">
    <property type="entry name" value="LysM"/>
    <property type="match status" value="1"/>
</dbReference>
<protein>
    <recommendedName>
        <fullName evidence="12">WSC domain-containing protein</fullName>
    </recommendedName>
</protein>
<evidence type="ECO:0000256" key="3">
    <source>
        <dbReference type="ARBA" id="ARBA00022729"/>
    </source>
</evidence>
<dbReference type="InterPro" id="IPR051836">
    <property type="entry name" value="Kremen_rcpt"/>
</dbReference>
<dbReference type="Pfam" id="PF01476">
    <property type="entry name" value="LysM"/>
    <property type="match status" value="1"/>
</dbReference>
<name>A0A8H6MMG4_9PEZI</name>
<dbReference type="SMART" id="SM00321">
    <property type="entry name" value="WSC"/>
    <property type="match status" value="2"/>
</dbReference>
<evidence type="ECO:0000259" key="9">
    <source>
        <dbReference type="PROSITE" id="PS51782"/>
    </source>
</evidence>
<dbReference type="PROSITE" id="PS51212">
    <property type="entry name" value="WSC"/>
    <property type="match status" value="2"/>
</dbReference>
<evidence type="ECO:0000313" key="10">
    <source>
        <dbReference type="EMBL" id="KAF6802217.1"/>
    </source>
</evidence>
<keyword evidence="4" id="KW-1133">Transmembrane helix</keyword>
<evidence type="ECO:0000256" key="6">
    <source>
        <dbReference type="ARBA" id="ARBA00023180"/>
    </source>
</evidence>
<evidence type="ECO:0000256" key="2">
    <source>
        <dbReference type="ARBA" id="ARBA00022692"/>
    </source>
</evidence>
<dbReference type="InterPro" id="IPR002889">
    <property type="entry name" value="WSC_carb-bd"/>
</dbReference>
<feature type="domain" description="WSC" evidence="8">
    <location>
        <begin position="132"/>
        <end position="234"/>
    </location>
</feature>
<dbReference type="InterPro" id="IPR036779">
    <property type="entry name" value="LysM_dom_sf"/>
</dbReference>
<dbReference type="Gene3D" id="3.10.350.10">
    <property type="entry name" value="LysM domain"/>
    <property type="match status" value="1"/>
</dbReference>
<dbReference type="PROSITE" id="PS51782">
    <property type="entry name" value="LYSM"/>
    <property type="match status" value="1"/>
</dbReference>
<dbReference type="GO" id="GO:0005886">
    <property type="term" value="C:plasma membrane"/>
    <property type="evidence" value="ECO:0007669"/>
    <property type="project" value="TreeGrafter"/>
</dbReference>
<gene>
    <name evidence="10" type="ORF">CSOJ01_11758</name>
</gene>
<dbReference type="Pfam" id="PF01822">
    <property type="entry name" value="WSC"/>
    <property type="match status" value="2"/>
</dbReference>
<evidence type="ECO:0008006" key="12">
    <source>
        <dbReference type="Google" id="ProtNLM"/>
    </source>
</evidence>
<keyword evidence="5" id="KW-0472">Membrane</keyword>
<feature type="non-terminal residue" evidence="10">
    <location>
        <position position="355"/>
    </location>
</feature>
<accession>A0A8H6MMG4</accession>
<feature type="domain" description="LysM" evidence="9">
    <location>
        <begin position="10"/>
        <end position="55"/>
    </location>
</feature>
<feature type="compositionally biased region" description="Polar residues" evidence="7">
    <location>
        <begin position="122"/>
        <end position="140"/>
    </location>
</feature>
<organism evidence="10 11">
    <name type="scientific">Colletotrichum sojae</name>
    <dbReference type="NCBI Taxonomy" id="2175907"/>
    <lineage>
        <taxon>Eukaryota</taxon>
        <taxon>Fungi</taxon>
        <taxon>Dikarya</taxon>
        <taxon>Ascomycota</taxon>
        <taxon>Pezizomycotina</taxon>
        <taxon>Sordariomycetes</taxon>
        <taxon>Hypocreomycetidae</taxon>
        <taxon>Glomerellales</taxon>
        <taxon>Glomerellaceae</taxon>
        <taxon>Colletotrichum</taxon>
        <taxon>Colletotrichum orchidearum species complex</taxon>
    </lineage>
</organism>
<evidence type="ECO:0000256" key="1">
    <source>
        <dbReference type="ARBA" id="ARBA00004167"/>
    </source>
</evidence>
<comment type="caution">
    <text evidence="10">The sequence shown here is derived from an EMBL/GenBank/DDBJ whole genome shotgun (WGS) entry which is preliminary data.</text>
</comment>
<reference evidence="10 11" key="1">
    <citation type="journal article" date="2020" name="Phytopathology">
        <title>Genome Sequence Resources of Colletotrichum truncatum, C. plurivorum, C. musicola, and C. sojae: Four Species Pathogenic to Soybean (Glycine max).</title>
        <authorList>
            <person name="Rogerio F."/>
            <person name="Boufleur T.R."/>
            <person name="Ciampi-Guillardi M."/>
            <person name="Sukno S.A."/>
            <person name="Thon M.R."/>
            <person name="Massola Junior N.S."/>
            <person name="Baroncelli R."/>
        </authorList>
    </citation>
    <scope>NUCLEOTIDE SEQUENCE [LARGE SCALE GENOMIC DNA]</scope>
    <source>
        <strain evidence="10 11">LFN0009</strain>
    </source>
</reference>
<dbReference type="PANTHER" id="PTHR24269:SF16">
    <property type="entry name" value="PROTEIN SLG1"/>
    <property type="match status" value="1"/>
</dbReference>
<keyword evidence="3" id="KW-0732">Signal</keyword>
<feature type="region of interest" description="Disordered" evidence="7">
    <location>
        <begin position="122"/>
        <end position="144"/>
    </location>
</feature>
<dbReference type="SMART" id="SM00257">
    <property type="entry name" value="LysM"/>
    <property type="match status" value="1"/>
</dbReference>
<keyword evidence="11" id="KW-1185">Reference proteome</keyword>
<dbReference type="InterPro" id="IPR018392">
    <property type="entry name" value="LysM"/>
</dbReference>
<dbReference type="EMBL" id="WIGN01000281">
    <property type="protein sequence ID" value="KAF6802217.1"/>
    <property type="molecule type" value="Genomic_DNA"/>
</dbReference>